<dbReference type="AlphaFoldDB" id="A0A8S1SEC5"/>
<keyword evidence="2" id="KW-0812">Transmembrane</keyword>
<dbReference type="GO" id="GO:0016491">
    <property type="term" value="F:oxidoreductase activity"/>
    <property type="evidence" value="ECO:0007669"/>
    <property type="project" value="UniProtKB-KW"/>
</dbReference>
<reference evidence="7" key="1">
    <citation type="submission" date="2021-01" db="EMBL/GenBank/DDBJ databases">
        <authorList>
            <consortium name="Genoscope - CEA"/>
            <person name="William W."/>
        </authorList>
    </citation>
    <scope>NUCLEOTIDE SEQUENCE</scope>
</reference>
<dbReference type="EMBL" id="CAJJDP010000008">
    <property type="protein sequence ID" value="CAD8137777.1"/>
    <property type="molecule type" value="Genomic_DNA"/>
</dbReference>
<dbReference type="InterPro" id="IPR033885">
    <property type="entry name" value="AlkB/XylM"/>
</dbReference>
<dbReference type="PANTHER" id="PTHR38674">
    <property type="entry name" value="ALKANE 1-MONOOXYGENASE 1"/>
    <property type="match status" value="1"/>
</dbReference>
<proteinExistence type="predicted"/>
<evidence type="ECO:0000313" key="7">
    <source>
        <dbReference type="EMBL" id="CAD8137777.1"/>
    </source>
</evidence>
<dbReference type="GO" id="GO:0012505">
    <property type="term" value="C:endomembrane system"/>
    <property type="evidence" value="ECO:0007669"/>
    <property type="project" value="UniProtKB-SubCell"/>
</dbReference>
<evidence type="ECO:0000256" key="3">
    <source>
        <dbReference type="ARBA" id="ARBA00022989"/>
    </source>
</evidence>
<evidence type="ECO:0000256" key="4">
    <source>
        <dbReference type="ARBA" id="ARBA00023002"/>
    </source>
</evidence>
<organism evidence="7 8">
    <name type="scientific">Paramecium octaurelia</name>
    <dbReference type="NCBI Taxonomy" id="43137"/>
    <lineage>
        <taxon>Eukaryota</taxon>
        <taxon>Sar</taxon>
        <taxon>Alveolata</taxon>
        <taxon>Ciliophora</taxon>
        <taxon>Intramacronucleata</taxon>
        <taxon>Oligohymenophorea</taxon>
        <taxon>Peniculida</taxon>
        <taxon>Parameciidae</taxon>
        <taxon>Paramecium</taxon>
    </lineage>
</organism>
<dbReference type="PANTHER" id="PTHR38674:SF1">
    <property type="entry name" value="ALKANE 1-MONOOXYGENASE 1"/>
    <property type="match status" value="1"/>
</dbReference>
<keyword evidence="4" id="KW-0560">Oxidoreductase</keyword>
<evidence type="ECO:0000313" key="8">
    <source>
        <dbReference type="Proteomes" id="UP000683925"/>
    </source>
</evidence>
<evidence type="ECO:0000256" key="2">
    <source>
        <dbReference type="ARBA" id="ARBA00022692"/>
    </source>
</evidence>
<gene>
    <name evidence="7" type="ORF">POCTA_138.1.T0090011</name>
</gene>
<dbReference type="OrthoDB" id="507375at2759"/>
<comment type="subcellular location">
    <subcellularLocation>
        <location evidence="1">Endomembrane system</location>
        <topology evidence="1">Multi-pass membrane protein</topology>
    </subcellularLocation>
</comment>
<keyword evidence="3" id="KW-1133">Transmembrane helix</keyword>
<sequence>MAIALSQHSIASLKRPIKARQPIWIVYTLTPFVDEFLSLDLRNPSKYEQNKLQSEMRFKLSLYVCVIQDWISLILRSISFQTMRSRYSINQVLSFWVAICLHPTSTSLMNFFIKIISSTSFWEQLHWQETYTSTLQQSISMVITEMLLIPKIQQLH</sequence>
<keyword evidence="6" id="KW-0472">Membrane</keyword>
<accession>A0A8S1SEC5</accession>
<name>A0A8S1SEC5_PAROT</name>
<protein>
    <submittedName>
        <fullName evidence="7">Uncharacterized protein</fullName>
    </submittedName>
</protein>
<evidence type="ECO:0000256" key="1">
    <source>
        <dbReference type="ARBA" id="ARBA00004127"/>
    </source>
</evidence>
<evidence type="ECO:0000256" key="5">
    <source>
        <dbReference type="ARBA" id="ARBA00023004"/>
    </source>
</evidence>
<keyword evidence="5" id="KW-0408">Iron</keyword>
<evidence type="ECO:0000256" key="6">
    <source>
        <dbReference type="ARBA" id="ARBA00023136"/>
    </source>
</evidence>
<keyword evidence="8" id="KW-1185">Reference proteome</keyword>
<comment type="caution">
    <text evidence="7">The sequence shown here is derived from an EMBL/GenBank/DDBJ whole genome shotgun (WGS) entry which is preliminary data.</text>
</comment>
<dbReference type="Proteomes" id="UP000683925">
    <property type="component" value="Unassembled WGS sequence"/>
</dbReference>